<dbReference type="GO" id="GO:0005524">
    <property type="term" value="F:ATP binding"/>
    <property type="evidence" value="ECO:0007669"/>
    <property type="project" value="UniProtKB-KW"/>
</dbReference>
<dbReference type="Pfam" id="PF03793">
    <property type="entry name" value="PASTA"/>
    <property type="match status" value="1"/>
</dbReference>
<evidence type="ECO:0000259" key="12">
    <source>
        <dbReference type="PROSITE" id="PS51178"/>
    </source>
</evidence>
<keyword evidence="2 13" id="KW-0723">Serine/threonine-protein kinase</keyword>
<dbReference type="SUPFAM" id="SSF56112">
    <property type="entry name" value="Protein kinase-like (PK-like)"/>
    <property type="match status" value="1"/>
</dbReference>
<sequence>MGDSKFCYRCMEQYDASLHVCPACGFVESDTHEPMYVPPGTILHGKYLCGILLEYNGEGATYIGTDISTGKKVHIREYVPINLCTRVKNKPTISVNYNNLAKYKAFMAEYTELNKSLARLRNNTNIPPILDMFAENNTTYTIFEYIEGVKMLDYLKENAGELSWEQVSKIFPPLFTTIGILHNAGITHRAISPDTVYITDKGELKLSGFCVSAVRTANAGLEYELFKGYAAPEQYSANSSSRQGSWTDVYGVCALLYRALTGCMPVDSLSRLKHDDLHEPHELDSRIPRHVSRVIMEGMNLNGRDRIQTITELVTKLFEQPTEEEEEELESTTVLPDPVQSSYEQQPQYQQPVYEQPAYEQPQYQQPEPQNVIHQRSQRRNDNYSYEKVNTVDRIKVPIIIGLLLLAILMTLAVIIIHMFSNPEQEESETVKPKRPSVTENVIDEPDTTKAADTEMPDLVGKFYEHSKELWKEHFVLDADYSYNDDYENDMIFEQSIKAGEMLSQGQVVKVKVSKGKSSAYIPDYNGLTVDQYKNALDKAGISDFNYQFVESKNSYGKANTVVEIQVDGKPVKPNDFFSNKEGKKLTVYFVSETSAAPQYTTAAPPQTTAVVTTQAPVVTTQAPVVTQPPTNPREPVTNPPEPVTNPPEPVEQQPVEQGNEGGENPQ</sequence>
<dbReference type="AlphaFoldDB" id="A0A1M7JJA7"/>
<organism evidence="13 14">
    <name type="scientific">Ruminococcus flavefaciens</name>
    <dbReference type="NCBI Taxonomy" id="1265"/>
    <lineage>
        <taxon>Bacteria</taxon>
        <taxon>Bacillati</taxon>
        <taxon>Bacillota</taxon>
        <taxon>Clostridia</taxon>
        <taxon>Eubacteriales</taxon>
        <taxon>Oscillospiraceae</taxon>
        <taxon>Ruminococcus</taxon>
    </lineage>
</organism>
<evidence type="ECO:0000256" key="4">
    <source>
        <dbReference type="ARBA" id="ARBA00022741"/>
    </source>
</evidence>
<dbReference type="InterPro" id="IPR000719">
    <property type="entry name" value="Prot_kinase_dom"/>
</dbReference>
<evidence type="ECO:0000256" key="1">
    <source>
        <dbReference type="ARBA" id="ARBA00012513"/>
    </source>
</evidence>
<dbReference type="Proteomes" id="UP000184394">
    <property type="component" value="Unassembled WGS sequence"/>
</dbReference>
<keyword evidence="6" id="KW-0067">ATP-binding</keyword>
<evidence type="ECO:0000256" key="6">
    <source>
        <dbReference type="ARBA" id="ARBA00022840"/>
    </source>
</evidence>
<dbReference type="GO" id="GO:0007165">
    <property type="term" value="P:signal transduction"/>
    <property type="evidence" value="ECO:0007669"/>
    <property type="project" value="TreeGrafter"/>
</dbReference>
<dbReference type="OrthoDB" id="9788659at2"/>
<feature type="region of interest" description="Disordered" evidence="9">
    <location>
        <begin position="621"/>
        <end position="667"/>
    </location>
</feature>
<dbReference type="InterPro" id="IPR005543">
    <property type="entry name" value="PASTA_dom"/>
</dbReference>
<gene>
    <name evidence="13" type="ORF">SAMN04487860_10628</name>
</gene>
<dbReference type="Gene3D" id="3.30.10.20">
    <property type="match status" value="1"/>
</dbReference>
<evidence type="ECO:0000259" key="11">
    <source>
        <dbReference type="PROSITE" id="PS50011"/>
    </source>
</evidence>
<feature type="domain" description="Protein kinase" evidence="11">
    <location>
        <begin position="47"/>
        <end position="318"/>
    </location>
</feature>
<dbReference type="Gene3D" id="1.10.510.10">
    <property type="entry name" value="Transferase(Phosphotransferase) domain 1"/>
    <property type="match status" value="1"/>
</dbReference>
<dbReference type="PROSITE" id="PS51178">
    <property type="entry name" value="PASTA"/>
    <property type="match status" value="2"/>
</dbReference>
<evidence type="ECO:0000256" key="3">
    <source>
        <dbReference type="ARBA" id="ARBA00022679"/>
    </source>
</evidence>
<name>A0A1M7JJA7_RUMFL</name>
<evidence type="ECO:0000313" key="13">
    <source>
        <dbReference type="EMBL" id="SHM52863.1"/>
    </source>
</evidence>
<dbReference type="SMART" id="SM00740">
    <property type="entry name" value="PASTA"/>
    <property type="match status" value="2"/>
</dbReference>
<dbReference type="EMBL" id="FRCT01000006">
    <property type="protein sequence ID" value="SHM52863.1"/>
    <property type="molecule type" value="Genomic_DNA"/>
</dbReference>
<keyword evidence="10" id="KW-0812">Transmembrane</keyword>
<dbReference type="InterPro" id="IPR011009">
    <property type="entry name" value="Kinase-like_dom_sf"/>
</dbReference>
<reference evidence="13 14" key="1">
    <citation type="submission" date="2016-11" db="EMBL/GenBank/DDBJ databases">
        <authorList>
            <person name="Jaros S."/>
            <person name="Januszkiewicz K."/>
            <person name="Wedrychowicz H."/>
        </authorList>
    </citation>
    <scope>NUCLEOTIDE SEQUENCE [LARGE SCALE GENOMIC DNA]</scope>
    <source>
        <strain evidence="13 14">Y1</strain>
    </source>
</reference>
<keyword evidence="5 13" id="KW-0418">Kinase</keyword>
<protein>
    <recommendedName>
        <fullName evidence="1">non-specific serine/threonine protein kinase</fullName>
        <ecNumber evidence="1">2.7.11.1</ecNumber>
    </recommendedName>
</protein>
<dbReference type="PANTHER" id="PTHR43895">
    <property type="entry name" value="CALCIUM/CALMODULIN-DEPENDENT PROTEIN KINASE KINASE-RELATED"/>
    <property type="match status" value="1"/>
</dbReference>
<dbReference type="SMART" id="SM00220">
    <property type="entry name" value="S_TKc"/>
    <property type="match status" value="1"/>
</dbReference>
<dbReference type="EC" id="2.7.11.1" evidence="1"/>
<dbReference type="RefSeq" id="WP_072950418.1">
    <property type="nucleotide sequence ID" value="NZ_FRCT01000006.1"/>
</dbReference>
<dbReference type="Pfam" id="PF00069">
    <property type="entry name" value="Pkinase"/>
    <property type="match status" value="1"/>
</dbReference>
<feature type="domain" description="PASTA" evidence="12">
    <location>
        <begin position="450"/>
        <end position="515"/>
    </location>
</feature>
<evidence type="ECO:0000256" key="10">
    <source>
        <dbReference type="SAM" id="Phobius"/>
    </source>
</evidence>
<feature type="compositionally biased region" description="Low complexity" evidence="9">
    <location>
        <begin position="651"/>
        <end position="667"/>
    </location>
</feature>
<keyword evidence="10" id="KW-1133">Transmembrane helix</keyword>
<dbReference type="PANTHER" id="PTHR43895:SF32">
    <property type="entry name" value="SERINE_THREONINE-PROTEIN KINASE CHK1"/>
    <property type="match status" value="1"/>
</dbReference>
<feature type="compositionally biased region" description="Acidic residues" evidence="9">
    <location>
        <begin position="321"/>
        <end position="330"/>
    </location>
</feature>
<evidence type="ECO:0000256" key="8">
    <source>
        <dbReference type="ARBA" id="ARBA00048679"/>
    </source>
</evidence>
<evidence type="ECO:0000256" key="9">
    <source>
        <dbReference type="SAM" id="MobiDB-lite"/>
    </source>
</evidence>
<dbReference type="GO" id="GO:0004674">
    <property type="term" value="F:protein serine/threonine kinase activity"/>
    <property type="evidence" value="ECO:0007669"/>
    <property type="project" value="UniProtKB-KW"/>
</dbReference>
<dbReference type="PROSITE" id="PS50011">
    <property type="entry name" value="PROTEIN_KINASE_DOM"/>
    <property type="match status" value="1"/>
</dbReference>
<evidence type="ECO:0000256" key="2">
    <source>
        <dbReference type="ARBA" id="ARBA00022527"/>
    </source>
</evidence>
<comment type="catalytic activity">
    <reaction evidence="7">
        <text>L-threonyl-[protein] + ATP = O-phospho-L-threonyl-[protein] + ADP + H(+)</text>
        <dbReference type="Rhea" id="RHEA:46608"/>
        <dbReference type="Rhea" id="RHEA-COMP:11060"/>
        <dbReference type="Rhea" id="RHEA-COMP:11605"/>
        <dbReference type="ChEBI" id="CHEBI:15378"/>
        <dbReference type="ChEBI" id="CHEBI:30013"/>
        <dbReference type="ChEBI" id="CHEBI:30616"/>
        <dbReference type="ChEBI" id="CHEBI:61977"/>
        <dbReference type="ChEBI" id="CHEBI:456216"/>
        <dbReference type="EC" id="2.7.11.1"/>
    </reaction>
</comment>
<feature type="transmembrane region" description="Helical" evidence="10">
    <location>
        <begin position="397"/>
        <end position="420"/>
    </location>
</feature>
<accession>A0A1M7JJA7</accession>
<feature type="compositionally biased region" description="Pro residues" evidence="9">
    <location>
        <begin position="630"/>
        <end position="650"/>
    </location>
</feature>
<feature type="domain" description="PASTA" evidence="12">
    <location>
        <begin position="516"/>
        <end position="592"/>
    </location>
</feature>
<feature type="region of interest" description="Disordered" evidence="9">
    <location>
        <begin position="319"/>
        <end position="381"/>
    </location>
</feature>
<comment type="catalytic activity">
    <reaction evidence="8">
        <text>L-seryl-[protein] + ATP = O-phospho-L-seryl-[protein] + ADP + H(+)</text>
        <dbReference type="Rhea" id="RHEA:17989"/>
        <dbReference type="Rhea" id="RHEA-COMP:9863"/>
        <dbReference type="Rhea" id="RHEA-COMP:11604"/>
        <dbReference type="ChEBI" id="CHEBI:15378"/>
        <dbReference type="ChEBI" id="CHEBI:29999"/>
        <dbReference type="ChEBI" id="CHEBI:30616"/>
        <dbReference type="ChEBI" id="CHEBI:83421"/>
        <dbReference type="ChEBI" id="CHEBI:456216"/>
        <dbReference type="EC" id="2.7.11.1"/>
    </reaction>
</comment>
<evidence type="ECO:0000256" key="7">
    <source>
        <dbReference type="ARBA" id="ARBA00047899"/>
    </source>
</evidence>
<keyword evidence="4" id="KW-0547">Nucleotide-binding</keyword>
<evidence type="ECO:0000313" key="14">
    <source>
        <dbReference type="Proteomes" id="UP000184394"/>
    </source>
</evidence>
<dbReference type="CDD" id="cd06577">
    <property type="entry name" value="PASTA_pknB"/>
    <property type="match status" value="1"/>
</dbReference>
<proteinExistence type="predicted"/>
<keyword evidence="10" id="KW-0472">Membrane</keyword>
<keyword evidence="3" id="KW-0808">Transferase</keyword>
<feature type="compositionally biased region" description="Low complexity" evidence="9">
    <location>
        <begin position="338"/>
        <end position="370"/>
    </location>
</feature>
<evidence type="ECO:0000256" key="5">
    <source>
        <dbReference type="ARBA" id="ARBA00022777"/>
    </source>
</evidence>